<dbReference type="SMART" id="SM00185">
    <property type="entry name" value="ARM"/>
    <property type="match status" value="5"/>
</dbReference>
<dbReference type="InterPro" id="IPR052608">
    <property type="entry name" value="U-box_domain_protein"/>
</dbReference>
<accession>A0A9Q0QUR8</accession>
<dbReference type="OrthoDB" id="10064100at2759"/>
<dbReference type="SUPFAM" id="SSF57850">
    <property type="entry name" value="RING/U-box"/>
    <property type="match status" value="1"/>
</dbReference>
<comment type="catalytic activity">
    <reaction evidence="1">
        <text>S-ubiquitinyl-[E2 ubiquitin-conjugating enzyme]-L-cysteine + [acceptor protein]-L-lysine = [E2 ubiquitin-conjugating enzyme]-L-cysteine + N(6)-ubiquitinyl-[acceptor protein]-L-lysine.</text>
        <dbReference type="EC" id="2.3.2.27"/>
    </reaction>
</comment>
<dbReference type="SUPFAM" id="SSF48371">
    <property type="entry name" value="ARM repeat"/>
    <property type="match status" value="2"/>
</dbReference>
<dbReference type="PROSITE" id="PS51698">
    <property type="entry name" value="U_BOX"/>
    <property type="match status" value="1"/>
</dbReference>
<dbReference type="AlphaFoldDB" id="A0A9Q0QUR8"/>
<dbReference type="InterPro" id="IPR011989">
    <property type="entry name" value="ARM-like"/>
</dbReference>
<dbReference type="Pfam" id="PF04564">
    <property type="entry name" value="U-box"/>
    <property type="match status" value="1"/>
</dbReference>
<evidence type="ECO:0000259" key="5">
    <source>
        <dbReference type="PROSITE" id="PS51698"/>
    </source>
</evidence>
<keyword evidence="7" id="KW-1185">Reference proteome</keyword>
<organism evidence="6 7">
    <name type="scientific">Protea cynaroides</name>
    <dbReference type="NCBI Taxonomy" id="273540"/>
    <lineage>
        <taxon>Eukaryota</taxon>
        <taxon>Viridiplantae</taxon>
        <taxon>Streptophyta</taxon>
        <taxon>Embryophyta</taxon>
        <taxon>Tracheophyta</taxon>
        <taxon>Spermatophyta</taxon>
        <taxon>Magnoliopsida</taxon>
        <taxon>Proteales</taxon>
        <taxon>Proteaceae</taxon>
        <taxon>Protea</taxon>
    </lineage>
</organism>
<dbReference type="GO" id="GO:0061630">
    <property type="term" value="F:ubiquitin protein ligase activity"/>
    <property type="evidence" value="ECO:0007669"/>
    <property type="project" value="UniProtKB-EC"/>
</dbReference>
<dbReference type="InterPro" id="IPR045210">
    <property type="entry name" value="RING-Ubox_PUB"/>
</dbReference>
<keyword evidence="4" id="KW-0808">Transferase</keyword>
<evidence type="ECO:0000313" key="6">
    <source>
        <dbReference type="EMBL" id="KAJ4972540.1"/>
    </source>
</evidence>
<evidence type="ECO:0000256" key="1">
    <source>
        <dbReference type="ARBA" id="ARBA00000900"/>
    </source>
</evidence>
<dbReference type="Gene3D" id="1.25.10.10">
    <property type="entry name" value="Leucine-rich Repeat Variant"/>
    <property type="match status" value="3"/>
</dbReference>
<dbReference type="CDD" id="cd16664">
    <property type="entry name" value="RING-Ubox_PUB"/>
    <property type="match status" value="1"/>
</dbReference>
<dbReference type="Gene3D" id="3.30.40.10">
    <property type="entry name" value="Zinc/RING finger domain, C3HC4 (zinc finger)"/>
    <property type="match status" value="1"/>
</dbReference>
<evidence type="ECO:0000256" key="2">
    <source>
        <dbReference type="ARBA" id="ARBA00004906"/>
    </source>
</evidence>
<comment type="caution">
    <text evidence="6">The sequence shown here is derived from an EMBL/GenBank/DDBJ whole genome shotgun (WGS) entry which is preliminary data.</text>
</comment>
<evidence type="ECO:0000256" key="3">
    <source>
        <dbReference type="ARBA" id="ARBA00012483"/>
    </source>
</evidence>
<comment type="pathway">
    <text evidence="2">Protein modification; protein ubiquitination.</text>
</comment>
<dbReference type="PANTHER" id="PTHR45958:SF4">
    <property type="entry name" value="U-BOX DOMAIN-CONTAINING PROTEIN 42-RELATED"/>
    <property type="match status" value="1"/>
</dbReference>
<dbReference type="EC" id="2.3.2.27" evidence="3"/>
<dbReference type="SMART" id="SM00504">
    <property type="entry name" value="Ubox"/>
    <property type="match status" value="1"/>
</dbReference>
<evidence type="ECO:0000313" key="7">
    <source>
        <dbReference type="Proteomes" id="UP001141806"/>
    </source>
</evidence>
<dbReference type="GO" id="GO:0016567">
    <property type="term" value="P:protein ubiquitination"/>
    <property type="evidence" value="ECO:0007669"/>
    <property type="project" value="InterPro"/>
</dbReference>
<evidence type="ECO:0000256" key="4">
    <source>
        <dbReference type="ARBA" id="ARBA00022679"/>
    </source>
</evidence>
<dbReference type="InterPro" id="IPR016024">
    <property type="entry name" value="ARM-type_fold"/>
</dbReference>
<dbReference type="InterPro" id="IPR003613">
    <property type="entry name" value="Ubox_domain"/>
</dbReference>
<proteinExistence type="predicted"/>
<gene>
    <name evidence="6" type="ORF">NE237_005714</name>
</gene>
<dbReference type="EMBL" id="JAMYWD010000004">
    <property type="protein sequence ID" value="KAJ4972540.1"/>
    <property type="molecule type" value="Genomic_DNA"/>
</dbReference>
<dbReference type="InterPro" id="IPR013083">
    <property type="entry name" value="Znf_RING/FYVE/PHD"/>
</dbReference>
<protein>
    <recommendedName>
        <fullName evidence="3">RING-type E3 ubiquitin transferase</fullName>
        <ecNumber evidence="3">2.3.2.27</ecNumber>
    </recommendedName>
</protein>
<dbReference type="Proteomes" id="UP001141806">
    <property type="component" value="Unassembled WGS sequence"/>
</dbReference>
<reference evidence="6" key="1">
    <citation type="journal article" date="2023" name="Plant J.">
        <title>The genome of the king protea, Protea cynaroides.</title>
        <authorList>
            <person name="Chang J."/>
            <person name="Duong T.A."/>
            <person name="Schoeman C."/>
            <person name="Ma X."/>
            <person name="Roodt D."/>
            <person name="Barker N."/>
            <person name="Li Z."/>
            <person name="Van de Peer Y."/>
            <person name="Mizrachi E."/>
        </authorList>
    </citation>
    <scope>NUCLEOTIDE SEQUENCE</scope>
    <source>
        <tissue evidence="6">Young leaves</tissue>
    </source>
</reference>
<name>A0A9Q0QUR8_9MAGN</name>
<dbReference type="InterPro" id="IPR000225">
    <property type="entry name" value="Armadillo"/>
</dbReference>
<dbReference type="PANTHER" id="PTHR45958">
    <property type="entry name" value="RING-TYPE E3 UBIQUITIN TRANSFERASE"/>
    <property type="match status" value="1"/>
</dbReference>
<feature type="domain" description="U-box" evidence="5">
    <location>
        <begin position="180"/>
        <end position="259"/>
    </location>
</feature>
<sequence length="970" mass="108403">MELQTTKNSPPNATEILQALSKNIDLAKNLVGKCLKGADLIPDLEVKSILQQLEGVIKNLGSGLSLIPCSMFKNQEYAEVAVRSLSREMKNVHFETSYIQASEPKEMLQIPPLEHLLDEEAETDLYSVQDNFSLDNLQSTNIPLSIDFIKDESYSGHGNHEKSSTWSLKAFPKVGKYMEPQYPSFFCPLTRKLMDDPITIDSGVTYERWAITEWFKKFEDGSGDAICPTTGQKLASRTLSTNVALKTTIEEWKERNEATRIKIVRDALSVANPDSVILEALTYLQHLFKKKEYNKVHVCNIGMIPLIAQFLEHKDKDVRCATAEILQLLAEEDDESKEMIAKTDAISRTIKMLSTNHLPERHASLSLLLELSRSELLYEWIGSVTGCILMLITMKYNHYHDALAAKKADEILKNLENAPKNIKRMAENGLLEPLLKHLIEGTEEMQLEMGSYLGEIVLGRDTITFVAERASPALIKMIHSGNSLTRRAAFKALVRISSYHSNSSILVNAGIVSIMIEEIFTRKIYNEPMSSLGESSIILANILESGLALENLKVNSYGHTMVSDYVVYNVVHILKNTAADEVNFNLIRILLCLTKSPKAKSIIVSAVKESEVSYTLIELIDSPHEELGIMSIKLLITLAPDMGHTLADRLCKTRGQPENLIKNSSERNRITEKHAVSVNFLAKLPHQDLTLNLALFHKDTVPIILQTINEIQSGVRMGKFSNSYLEGLVGVLVRFTTTVCDPQILSLARDHNLTSVFTELLMTRSSDEVQRLSAIGLENLSAESINLSKPPPASSNKGRNLAKIHKLLLFPSLKGKRLQVCFVHKGVCSSQTTFCLFEAKAVERLLTCLDHENVAVIEAALSAVCTLLNDKVEVGNSVRILSGMDAIKHVLKVLREHRQEGVRQKSLWVIEKFLTKGEDSYVSEISKDRSLSSTLVSALHHGDIKTRRMAEKILKCLNKVPDFSTTEFLS</sequence>